<comment type="pathway">
    <text evidence="7">Polyol metabolism; glycerol degradation via glycerol kinase pathway; sn-glycerol 3-phosphate from glycerol: step 1/1.</text>
</comment>
<evidence type="ECO:0000259" key="8">
    <source>
        <dbReference type="Pfam" id="PF00370"/>
    </source>
</evidence>
<dbReference type="CDD" id="cd07786">
    <property type="entry name" value="FGGY_EcGK_like"/>
    <property type="match status" value="1"/>
</dbReference>
<dbReference type="InterPro" id="IPR018483">
    <property type="entry name" value="Carb_kinase_FGGY_CS"/>
</dbReference>
<feature type="binding site" evidence="7">
    <location>
        <position position="411"/>
    </location>
    <ligand>
        <name>ADP</name>
        <dbReference type="ChEBI" id="CHEBI:456216"/>
    </ligand>
</feature>
<evidence type="ECO:0000256" key="1">
    <source>
        <dbReference type="ARBA" id="ARBA00009156"/>
    </source>
</evidence>
<sequence length="498" mass="54761">MRRKYILALDSGTVKSRAAIFDEEANLVALVKKDLSIYRPQPGWVEQDADEIWGVQLFTAEQAIQEAGIKKSEIAAIGITNQRETTVIWNRRTGRPIHHAIGWQSMQTKEITERFRAQEGLLEEFRQNTAMVLSPYFSVSKICWLLENVPGARELAEAGELAFGTVDSWLLWKLTGGKVHATDASNASRTMLYHLTRCEWDETLLAHVGIPASLMPEVLPSSHPYGTTAAPVFGREIPISGIIGNQQADLFGQCCFTPGTAKNTYGGGSFFLLNTGSRCLPSRNGLNATIAWALDGKVTYALEGSIFVAGVALEWLRRGLKILDSLEDSEWIAKRVTDTAGVYFVPAFRGLSAPYWDSETRGMLIGLSEDTKRAHIVRAALAAMAYQVRDVYEAILSDAAMTIEELRVSGGASRNNLLMQLQAGILGIPVRRPIEGETTALGAAYMAGLAAGLWQDTEELSGLWREDACFMPHLSAAERDRLYDGWQNAVSHAIGWHG</sequence>
<keyword evidence="6 7" id="KW-0067">ATP-binding</keyword>
<evidence type="ECO:0000259" key="9">
    <source>
        <dbReference type="Pfam" id="PF02782"/>
    </source>
</evidence>
<name>A0ABV3X4U3_9FIRM</name>
<organism evidence="10 11">
    <name type="scientific">Selenomonas sputigena</name>
    <dbReference type="NCBI Taxonomy" id="69823"/>
    <lineage>
        <taxon>Bacteria</taxon>
        <taxon>Bacillati</taxon>
        <taxon>Bacillota</taxon>
        <taxon>Negativicutes</taxon>
        <taxon>Selenomonadales</taxon>
        <taxon>Selenomonadaceae</taxon>
        <taxon>Selenomonas</taxon>
    </lineage>
</organism>
<keyword evidence="4 7" id="KW-0418">Kinase</keyword>
<feature type="binding site" evidence="7">
    <location>
        <position position="246"/>
    </location>
    <ligand>
        <name>glycerol</name>
        <dbReference type="ChEBI" id="CHEBI:17754"/>
    </ligand>
</feature>
<dbReference type="InterPro" id="IPR005999">
    <property type="entry name" value="Glycerol_kin"/>
</dbReference>
<evidence type="ECO:0000256" key="3">
    <source>
        <dbReference type="ARBA" id="ARBA00022741"/>
    </source>
</evidence>
<reference evidence="10 11" key="1">
    <citation type="submission" date="2023-04" db="EMBL/GenBank/DDBJ databases">
        <title>Genome Sequence of Selenomonas sputigena ATCC 33150.</title>
        <authorList>
            <person name="Miller D.P."/>
            <person name="Anvari S."/>
            <person name="Polson S.W."/>
            <person name="Macdonald M."/>
            <person name="Mcdowell J.V."/>
        </authorList>
    </citation>
    <scope>NUCLEOTIDE SEQUENCE [LARGE SCALE GENOMIC DNA]</scope>
    <source>
        <strain evidence="10 11">ATCC 33150</strain>
    </source>
</reference>
<comment type="function">
    <text evidence="7">Key enzyme in the regulation of glycerol uptake and metabolism. Catalyzes the phosphorylation of glycerol to yield sn-glycerol 3-phosphate.</text>
</comment>
<dbReference type="EC" id="2.7.1.30" evidence="7"/>
<dbReference type="InterPro" id="IPR000577">
    <property type="entry name" value="Carb_kinase_FGGY"/>
</dbReference>
<dbReference type="InterPro" id="IPR043129">
    <property type="entry name" value="ATPase_NBD"/>
</dbReference>
<comment type="caution">
    <text evidence="7">Lacks conserved residue(s) required for the propagation of feature annotation.</text>
</comment>
<keyword evidence="3 7" id="KW-0547">Nucleotide-binding</keyword>
<feature type="binding site" evidence="7">
    <location>
        <position position="13"/>
    </location>
    <ligand>
        <name>ADP</name>
        <dbReference type="ChEBI" id="CHEBI:456216"/>
    </ligand>
</feature>
<feature type="binding site" evidence="7">
    <location>
        <position position="310"/>
    </location>
    <ligand>
        <name>ATP</name>
        <dbReference type="ChEBI" id="CHEBI:30616"/>
    </ligand>
</feature>
<protein>
    <recommendedName>
        <fullName evidence="7">Glycerol kinase</fullName>
        <ecNumber evidence="7">2.7.1.30</ecNumber>
    </recommendedName>
    <alternativeName>
        <fullName evidence="7">ATP:glycerol 3-phosphotransferase</fullName>
    </alternativeName>
    <alternativeName>
        <fullName evidence="7">Glycerokinase</fullName>
        <shortName evidence="7">GK</shortName>
    </alternativeName>
</protein>
<feature type="binding site" evidence="7">
    <location>
        <position position="136"/>
    </location>
    <ligand>
        <name>glycerol</name>
        <dbReference type="ChEBI" id="CHEBI:17754"/>
    </ligand>
</feature>
<gene>
    <name evidence="7 10" type="primary">glpK</name>
    <name evidence="10" type="ORF">QCO44_05410</name>
</gene>
<dbReference type="InterPro" id="IPR018485">
    <property type="entry name" value="FGGY_C"/>
</dbReference>
<dbReference type="PIRSF" id="PIRSF000538">
    <property type="entry name" value="GlpK"/>
    <property type="match status" value="1"/>
</dbReference>
<keyword evidence="2 7" id="KW-0808">Transferase</keyword>
<dbReference type="RefSeq" id="WP_368846807.1">
    <property type="nucleotide sequence ID" value="NZ_CP194411.1"/>
</dbReference>
<evidence type="ECO:0000256" key="6">
    <source>
        <dbReference type="ARBA" id="ARBA00022840"/>
    </source>
</evidence>
<dbReference type="PANTHER" id="PTHR10196:SF69">
    <property type="entry name" value="GLYCEROL KINASE"/>
    <property type="match status" value="1"/>
</dbReference>
<evidence type="ECO:0000256" key="5">
    <source>
        <dbReference type="ARBA" id="ARBA00022798"/>
    </source>
</evidence>
<feature type="binding site" evidence="7">
    <location>
        <position position="83"/>
    </location>
    <ligand>
        <name>glycerol</name>
        <dbReference type="ChEBI" id="CHEBI:17754"/>
    </ligand>
</feature>
<feature type="binding site" evidence="7">
    <location>
        <position position="84"/>
    </location>
    <ligand>
        <name>sn-glycerol 3-phosphate</name>
        <dbReference type="ChEBI" id="CHEBI:57597"/>
    </ligand>
</feature>
<evidence type="ECO:0000256" key="4">
    <source>
        <dbReference type="ARBA" id="ARBA00022777"/>
    </source>
</evidence>
<keyword evidence="5 7" id="KW-0319">Glycerol metabolism</keyword>
<feature type="binding site" evidence="7">
    <location>
        <position position="13"/>
    </location>
    <ligand>
        <name>sn-glycerol 3-phosphate</name>
        <dbReference type="ChEBI" id="CHEBI:57597"/>
    </ligand>
</feature>
<feature type="binding site" evidence="7">
    <location>
        <position position="411"/>
    </location>
    <ligand>
        <name>ATP</name>
        <dbReference type="ChEBI" id="CHEBI:30616"/>
    </ligand>
</feature>
<feature type="binding site" evidence="7">
    <location>
        <position position="13"/>
    </location>
    <ligand>
        <name>ATP</name>
        <dbReference type="ChEBI" id="CHEBI:30616"/>
    </ligand>
</feature>
<dbReference type="PANTHER" id="PTHR10196">
    <property type="entry name" value="SUGAR KINASE"/>
    <property type="match status" value="1"/>
</dbReference>
<dbReference type="NCBIfam" id="NF000756">
    <property type="entry name" value="PRK00047.1"/>
    <property type="match status" value="1"/>
</dbReference>
<feature type="binding site" evidence="7">
    <location>
        <position position="415"/>
    </location>
    <ligand>
        <name>ADP</name>
        <dbReference type="ChEBI" id="CHEBI:456216"/>
    </ligand>
</feature>
<dbReference type="EMBL" id="JARVLH010000003">
    <property type="protein sequence ID" value="MEX5285079.1"/>
    <property type="molecule type" value="Genomic_DNA"/>
</dbReference>
<comment type="caution">
    <text evidence="10">The sequence shown here is derived from an EMBL/GenBank/DDBJ whole genome shotgun (WGS) entry which is preliminary data.</text>
</comment>
<feature type="binding site" evidence="7">
    <location>
        <position position="84"/>
    </location>
    <ligand>
        <name>glycerol</name>
        <dbReference type="ChEBI" id="CHEBI:17754"/>
    </ligand>
</feature>
<comment type="similarity">
    <text evidence="1 7">Belongs to the FGGY kinase family.</text>
</comment>
<proteinExistence type="inferred from homology"/>
<dbReference type="Gene3D" id="3.30.420.40">
    <property type="match status" value="2"/>
</dbReference>
<feature type="binding site" evidence="7">
    <location>
        <position position="310"/>
    </location>
    <ligand>
        <name>ADP</name>
        <dbReference type="ChEBI" id="CHEBI:456216"/>
    </ligand>
</feature>
<comment type="subunit">
    <text evidence="7">Homotetramer and homodimer (in equilibrium).</text>
</comment>
<evidence type="ECO:0000256" key="7">
    <source>
        <dbReference type="HAMAP-Rule" id="MF_00186"/>
    </source>
</evidence>
<accession>A0ABV3X4U3</accession>
<dbReference type="InterPro" id="IPR018484">
    <property type="entry name" value="FGGY_N"/>
</dbReference>
<dbReference type="HAMAP" id="MF_00186">
    <property type="entry name" value="Glycerol_kin"/>
    <property type="match status" value="1"/>
</dbReference>
<feature type="binding site" evidence="7">
    <location>
        <position position="136"/>
    </location>
    <ligand>
        <name>sn-glycerol 3-phosphate</name>
        <dbReference type="ChEBI" id="CHEBI:57597"/>
    </ligand>
</feature>
<feature type="domain" description="Carbohydrate kinase FGGY N-terminal" evidence="8">
    <location>
        <begin position="5"/>
        <end position="252"/>
    </location>
</feature>
<dbReference type="Pfam" id="PF02782">
    <property type="entry name" value="FGGY_C"/>
    <property type="match status" value="1"/>
</dbReference>
<dbReference type="NCBIfam" id="TIGR01311">
    <property type="entry name" value="glycerol_kin"/>
    <property type="match status" value="1"/>
</dbReference>
<dbReference type="SUPFAM" id="SSF53067">
    <property type="entry name" value="Actin-like ATPase domain"/>
    <property type="match status" value="2"/>
</dbReference>
<dbReference type="PROSITE" id="PS00933">
    <property type="entry name" value="FGGY_KINASES_1"/>
    <property type="match status" value="1"/>
</dbReference>
<evidence type="ECO:0000313" key="10">
    <source>
        <dbReference type="EMBL" id="MEX5285079.1"/>
    </source>
</evidence>
<comment type="activity regulation">
    <text evidence="7">Activated by phosphorylation and inhibited by fructose 1,6-bisphosphate (FBP).</text>
</comment>
<feature type="binding site" evidence="7">
    <location>
        <position position="83"/>
    </location>
    <ligand>
        <name>sn-glycerol 3-phosphate</name>
        <dbReference type="ChEBI" id="CHEBI:57597"/>
    </ligand>
</feature>
<feature type="binding site" evidence="7">
    <location>
        <position position="17"/>
    </location>
    <ligand>
        <name>ADP</name>
        <dbReference type="ChEBI" id="CHEBI:456216"/>
    </ligand>
</feature>
<evidence type="ECO:0000256" key="2">
    <source>
        <dbReference type="ARBA" id="ARBA00022679"/>
    </source>
</evidence>
<comment type="catalytic activity">
    <reaction evidence="7">
        <text>glycerol + ATP = sn-glycerol 3-phosphate + ADP + H(+)</text>
        <dbReference type="Rhea" id="RHEA:21644"/>
        <dbReference type="ChEBI" id="CHEBI:15378"/>
        <dbReference type="ChEBI" id="CHEBI:17754"/>
        <dbReference type="ChEBI" id="CHEBI:30616"/>
        <dbReference type="ChEBI" id="CHEBI:57597"/>
        <dbReference type="ChEBI" id="CHEBI:456216"/>
        <dbReference type="EC" id="2.7.1.30"/>
    </reaction>
</comment>
<dbReference type="Proteomes" id="UP001559623">
    <property type="component" value="Unassembled WGS sequence"/>
</dbReference>
<evidence type="ECO:0000313" key="11">
    <source>
        <dbReference type="Proteomes" id="UP001559623"/>
    </source>
</evidence>
<dbReference type="Pfam" id="PF00370">
    <property type="entry name" value="FGGY_N"/>
    <property type="match status" value="1"/>
</dbReference>
<dbReference type="GO" id="GO:0004370">
    <property type="term" value="F:glycerol kinase activity"/>
    <property type="evidence" value="ECO:0007669"/>
    <property type="project" value="UniProtKB-EC"/>
</dbReference>
<feature type="domain" description="Carbohydrate kinase FGGY C-terminal" evidence="9">
    <location>
        <begin position="262"/>
        <end position="451"/>
    </location>
</feature>
<keyword evidence="11" id="KW-1185">Reference proteome</keyword>